<dbReference type="RefSeq" id="WP_146576707.1">
    <property type="nucleotide sequence ID" value="NZ_SJPM01000002.1"/>
</dbReference>
<reference evidence="1 2" key="1">
    <citation type="submission" date="2019-02" db="EMBL/GenBank/DDBJ databases">
        <title>Deep-cultivation of Planctomycetes and their phenomic and genomic characterization uncovers novel biology.</title>
        <authorList>
            <person name="Wiegand S."/>
            <person name="Jogler M."/>
            <person name="Boedeker C."/>
            <person name="Pinto D."/>
            <person name="Vollmers J."/>
            <person name="Rivas-Marin E."/>
            <person name="Kohn T."/>
            <person name="Peeters S.H."/>
            <person name="Heuer A."/>
            <person name="Rast P."/>
            <person name="Oberbeckmann S."/>
            <person name="Bunk B."/>
            <person name="Jeske O."/>
            <person name="Meyerdierks A."/>
            <person name="Storesund J.E."/>
            <person name="Kallscheuer N."/>
            <person name="Luecker S."/>
            <person name="Lage O.M."/>
            <person name="Pohl T."/>
            <person name="Merkel B.J."/>
            <person name="Hornburger P."/>
            <person name="Mueller R.-W."/>
            <person name="Bruemmer F."/>
            <person name="Labrenz M."/>
            <person name="Spormann A.M."/>
            <person name="Op Den Camp H."/>
            <person name="Overmann J."/>
            <person name="Amann R."/>
            <person name="Jetten M.S.M."/>
            <person name="Mascher T."/>
            <person name="Medema M.H."/>
            <person name="Devos D.P."/>
            <person name="Kaster A.-K."/>
            <person name="Ovreas L."/>
            <person name="Rohde M."/>
            <person name="Galperin M.Y."/>
            <person name="Jogler C."/>
        </authorList>
    </citation>
    <scope>NUCLEOTIDE SEQUENCE [LARGE SCALE GENOMIC DNA]</scope>
    <source>
        <strain evidence="1 2">Pla100</strain>
    </source>
</reference>
<sequence length="360" mass="38685">MLQPNRLSVFFISYFLVFTTTAVGLGEQPTSATLVEFVVGDYIDDEGGDWHPNASLVDGPFGIDIDSRGSMCVVELTTGRLLKSNAKGEFVVLSEAAEKGYSGDGGPVAQANFNGPHNCVVSGDDRLLISDTWNHCVRRVDLNSLVIQTVVGTGTKGFSGDGGPADSATFNDIMCVELDHSKQVLHLADLKNVRIRNVDLTTGIVHTVAGNGERGIPRNGARATESPLVDPRAAASDVDGNLYVLERNGHALRVVQSDGTIRTVAGTGKKGYRDGPALLAEFDSPKHICCDPAGNVYVADDQNGAIRKYDPRSGQVTTLLGQGHGDPRIRLQRPHGVRWHKSALYALDTGHNRIFKLTFH</sequence>
<accession>A0A5C6ANY8</accession>
<dbReference type="SUPFAM" id="SSF101898">
    <property type="entry name" value="NHL repeat"/>
    <property type="match status" value="1"/>
</dbReference>
<evidence type="ECO:0000313" key="2">
    <source>
        <dbReference type="Proteomes" id="UP000316213"/>
    </source>
</evidence>
<gene>
    <name evidence="1" type="ORF">Pla100_11270</name>
</gene>
<name>A0A5C6ANY8_9BACT</name>
<proteinExistence type="predicted"/>
<dbReference type="InterPro" id="IPR011042">
    <property type="entry name" value="6-blade_b-propeller_TolB-like"/>
</dbReference>
<protein>
    <submittedName>
        <fullName evidence="1">NHL repeat protein</fullName>
    </submittedName>
</protein>
<organism evidence="1 2">
    <name type="scientific">Neorhodopirellula pilleata</name>
    <dbReference type="NCBI Taxonomy" id="2714738"/>
    <lineage>
        <taxon>Bacteria</taxon>
        <taxon>Pseudomonadati</taxon>
        <taxon>Planctomycetota</taxon>
        <taxon>Planctomycetia</taxon>
        <taxon>Pirellulales</taxon>
        <taxon>Pirellulaceae</taxon>
        <taxon>Neorhodopirellula</taxon>
    </lineage>
</organism>
<dbReference type="OrthoDB" id="9799230at2"/>
<dbReference type="EMBL" id="SJPM01000002">
    <property type="protein sequence ID" value="TWU01400.1"/>
    <property type="molecule type" value="Genomic_DNA"/>
</dbReference>
<keyword evidence="2" id="KW-1185">Reference proteome</keyword>
<dbReference type="PANTHER" id="PTHR46388:SF2">
    <property type="entry name" value="NHL REPEAT-CONTAINING PROTEIN 2"/>
    <property type="match status" value="1"/>
</dbReference>
<dbReference type="Proteomes" id="UP000316213">
    <property type="component" value="Unassembled WGS sequence"/>
</dbReference>
<dbReference type="AlphaFoldDB" id="A0A5C6ANY8"/>
<dbReference type="Gene3D" id="2.120.10.30">
    <property type="entry name" value="TolB, C-terminal domain"/>
    <property type="match status" value="2"/>
</dbReference>
<dbReference type="PANTHER" id="PTHR46388">
    <property type="entry name" value="NHL REPEAT-CONTAINING PROTEIN 2"/>
    <property type="match status" value="1"/>
</dbReference>
<evidence type="ECO:0000313" key="1">
    <source>
        <dbReference type="EMBL" id="TWU01400.1"/>
    </source>
</evidence>
<comment type="caution">
    <text evidence="1">The sequence shown here is derived from an EMBL/GenBank/DDBJ whole genome shotgun (WGS) entry which is preliminary data.</text>
</comment>